<feature type="non-terminal residue" evidence="1">
    <location>
        <position position="80"/>
    </location>
</feature>
<organism evidence="1 2">
    <name type="scientific">Taxus chinensis</name>
    <name type="common">Chinese yew</name>
    <name type="synonym">Taxus wallichiana var. chinensis</name>
    <dbReference type="NCBI Taxonomy" id="29808"/>
    <lineage>
        <taxon>Eukaryota</taxon>
        <taxon>Viridiplantae</taxon>
        <taxon>Streptophyta</taxon>
        <taxon>Embryophyta</taxon>
        <taxon>Tracheophyta</taxon>
        <taxon>Spermatophyta</taxon>
        <taxon>Pinopsida</taxon>
        <taxon>Pinidae</taxon>
        <taxon>Conifers II</taxon>
        <taxon>Cupressales</taxon>
        <taxon>Taxaceae</taxon>
        <taxon>Taxus</taxon>
    </lineage>
</organism>
<dbReference type="AlphaFoldDB" id="A0AA38LCE4"/>
<reference evidence="1 2" key="1">
    <citation type="journal article" date="2021" name="Nat. Plants">
        <title>The Taxus genome provides insights into paclitaxel biosynthesis.</title>
        <authorList>
            <person name="Xiong X."/>
            <person name="Gou J."/>
            <person name="Liao Q."/>
            <person name="Li Y."/>
            <person name="Zhou Q."/>
            <person name="Bi G."/>
            <person name="Li C."/>
            <person name="Du R."/>
            <person name="Wang X."/>
            <person name="Sun T."/>
            <person name="Guo L."/>
            <person name="Liang H."/>
            <person name="Lu P."/>
            <person name="Wu Y."/>
            <person name="Zhang Z."/>
            <person name="Ro D.K."/>
            <person name="Shang Y."/>
            <person name="Huang S."/>
            <person name="Yan J."/>
        </authorList>
    </citation>
    <scope>NUCLEOTIDE SEQUENCE [LARGE SCALE GENOMIC DNA]</scope>
    <source>
        <strain evidence="1">Ta-2019</strain>
    </source>
</reference>
<comment type="caution">
    <text evidence="1">The sequence shown here is derived from an EMBL/GenBank/DDBJ whole genome shotgun (WGS) entry which is preliminary data.</text>
</comment>
<dbReference type="EMBL" id="JAHRHJ020000005">
    <property type="protein sequence ID" value="KAH9316520.1"/>
    <property type="molecule type" value="Genomic_DNA"/>
</dbReference>
<evidence type="ECO:0000313" key="2">
    <source>
        <dbReference type="Proteomes" id="UP000824469"/>
    </source>
</evidence>
<name>A0AA38LCE4_TAXCH</name>
<proteinExistence type="predicted"/>
<feature type="non-terminal residue" evidence="1">
    <location>
        <position position="1"/>
    </location>
</feature>
<sequence length="80" mass="8657">ICAMLTADPFITVLLDTSVATTDVAAAQFFWCGEHCRLLCRPVKLHLLHPSHRVSSLTSVTLAGRNFSSDTRCSTSGSFS</sequence>
<accession>A0AA38LCE4</accession>
<evidence type="ECO:0000313" key="1">
    <source>
        <dbReference type="EMBL" id="KAH9316520.1"/>
    </source>
</evidence>
<protein>
    <submittedName>
        <fullName evidence="1">Uncharacterized protein</fullName>
    </submittedName>
</protein>
<gene>
    <name evidence="1" type="ORF">KI387_025147</name>
</gene>
<keyword evidence="2" id="KW-1185">Reference proteome</keyword>
<dbReference type="Proteomes" id="UP000824469">
    <property type="component" value="Unassembled WGS sequence"/>
</dbReference>